<evidence type="ECO:0000259" key="10">
    <source>
        <dbReference type="Pfam" id="PF00150"/>
    </source>
</evidence>
<sequence length="750" mass="79195">MTHLNLRGATSLTAGGRLRLTAVVLAAVVAVTSLSPFIAPHSTNAASPSLSGLRVQGNKLVNDAVQTVRLLGVNRSGTEYACIQGWGFHDGPADLASVQAIASWKANAIRVPLNETCWLGINGAPSAYSGANYQNEIARWVDTINQAGLVAILDLHWSAAGTAKATGLQPMPNRDHSPEFWRQVATRFKSKSMVVFDLYNEPYPDSNRNTTEAWRCWRDGGTCAGMSYQAAGMQELVNAVRNTGATNVIMAGGVQYAGGLWRWLEYKPNDPTGNLTASWHIYNFSWYTTESDWDQMLGPIAQQVPLTAGEIGDGESSPCTATFIDRVMNWSDDHGAGYLAWTWNRWNKCTDLITDWAGTPTSPFGTTYKDHLATQGGSTMPVATPTSTATPAATQTSTATPAATQSATVGAASDTYVSSAYPDTNYGTASGLASDANAVEQSYVRFDTGAFAGTVVAAKLRLYVTNGASAAGGTIRRMNSTTWSETGVTYNSRPAIDGVQVGNFDDVATGTWVEADVTSVVTGPGVYSFGVSQTGDDGADFVSRDNTTTTQRPQLVLTFGDTTNASPTPTMTATPTKTPAPITTPTATTPPASTETFTTGASADTYVSSAYPRSNYGTVGTLGSDASPTEESYLRFDTGAFAGTVASAKLRLYVTNGASAAGGTIRRMNSTTWSETGVTYRKRPTIDGAQVGSFDNVTTGTWVEVDVTSVVTGPGVYSFGVSQTGTDGVDFATRNNSNTGQRPQLVITTR</sequence>
<keyword evidence="6 12" id="KW-0378">Hydrolase</keyword>
<evidence type="ECO:0000256" key="4">
    <source>
        <dbReference type="ARBA" id="ARBA00022525"/>
    </source>
</evidence>
<accession>A0A6J4JQV8</accession>
<evidence type="ECO:0000256" key="8">
    <source>
        <dbReference type="SAM" id="MobiDB-lite"/>
    </source>
</evidence>
<comment type="catalytic activity">
    <reaction evidence="1">
        <text>Endohydrolysis of (1-&gt;4)-beta-D-glucosidic linkages in cellulose, lichenin and cereal beta-D-glucans.</text>
        <dbReference type="EC" id="3.2.1.4"/>
    </reaction>
</comment>
<feature type="transmembrane region" description="Helical" evidence="9">
    <location>
        <begin position="20"/>
        <end position="39"/>
    </location>
</feature>
<dbReference type="Gene3D" id="3.20.20.80">
    <property type="entry name" value="Glycosidases"/>
    <property type="match status" value="1"/>
</dbReference>
<dbReference type="PROSITE" id="PS00659">
    <property type="entry name" value="GLYCOSYL_HYDROL_F5"/>
    <property type="match status" value="1"/>
</dbReference>
<dbReference type="SUPFAM" id="SSF51445">
    <property type="entry name" value="(Trans)glycosidases"/>
    <property type="match status" value="1"/>
</dbReference>
<dbReference type="InterPro" id="IPR055372">
    <property type="entry name" value="CBM96"/>
</dbReference>
<dbReference type="GO" id="GO:0005576">
    <property type="term" value="C:extracellular region"/>
    <property type="evidence" value="ECO:0007669"/>
    <property type="project" value="UniProtKB-SubCell"/>
</dbReference>
<feature type="domain" description="Carbohydrate-binding module family 96" evidence="11">
    <location>
        <begin position="407"/>
        <end position="558"/>
    </location>
</feature>
<feature type="domain" description="Glycoside hydrolase family 5" evidence="10">
    <location>
        <begin position="86"/>
        <end position="344"/>
    </location>
</feature>
<keyword evidence="9" id="KW-1133">Transmembrane helix</keyword>
<dbReference type="EMBL" id="CADCTR010001186">
    <property type="protein sequence ID" value="CAA9285205.1"/>
    <property type="molecule type" value="Genomic_DNA"/>
</dbReference>
<dbReference type="InterPro" id="IPR018087">
    <property type="entry name" value="Glyco_hydro_5_CS"/>
</dbReference>
<dbReference type="GO" id="GO:0009251">
    <property type="term" value="P:glucan catabolic process"/>
    <property type="evidence" value="ECO:0007669"/>
    <property type="project" value="TreeGrafter"/>
</dbReference>
<feature type="compositionally biased region" description="Low complexity" evidence="8">
    <location>
        <begin position="383"/>
        <end position="405"/>
    </location>
</feature>
<dbReference type="EC" id="3.2.1.4" evidence="3"/>
<dbReference type="Pfam" id="PF24517">
    <property type="entry name" value="CBM96"/>
    <property type="match status" value="2"/>
</dbReference>
<feature type="region of interest" description="Disordered" evidence="8">
    <location>
        <begin position="559"/>
        <end position="598"/>
    </location>
</feature>
<keyword evidence="9" id="KW-0812">Transmembrane</keyword>
<evidence type="ECO:0000256" key="7">
    <source>
        <dbReference type="ARBA" id="ARBA00023295"/>
    </source>
</evidence>
<dbReference type="GO" id="GO:0008810">
    <property type="term" value="F:cellulase activity"/>
    <property type="evidence" value="ECO:0007669"/>
    <property type="project" value="UniProtKB-EC"/>
</dbReference>
<gene>
    <name evidence="12" type="ORF">AVDCRST_MAG93-3474</name>
</gene>
<dbReference type="Pfam" id="PF00150">
    <property type="entry name" value="Cellulase"/>
    <property type="match status" value="1"/>
</dbReference>
<keyword evidence="4" id="KW-0964">Secreted</keyword>
<feature type="domain" description="Carbohydrate-binding module family 96" evidence="11">
    <location>
        <begin position="597"/>
        <end position="749"/>
    </location>
</feature>
<dbReference type="InterPro" id="IPR001547">
    <property type="entry name" value="Glyco_hydro_5"/>
</dbReference>
<feature type="region of interest" description="Disordered" evidence="8">
    <location>
        <begin position="375"/>
        <end position="405"/>
    </location>
</feature>
<evidence type="ECO:0000256" key="6">
    <source>
        <dbReference type="ARBA" id="ARBA00022801"/>
    </source>
</evidence>
<feature type="compositionally biased region" description="Low complexity" evidence="8">
    <location>
        <begin position="562"/>
        <end position="598"/>
    </location>
</feature>
<organism evidence="12">
    <name type="scientific">uncultured Chloroflexia bacterium</name>
    <dbReference type="NCBI Taxonomy" id="1672391"/>
    <lineage>
        <taxon>Bacteria</taxon>
        <taxon>Bacillati</taxon>
        <taxon>Chloroflexota</taxon>
        <taxon>Chloroflexia</taxon>
        <taxon>environmental samples</taxon>
    </lineage>
</organism>
<dbReference type="InterPro" id="IPR017853">
    <property type="entry name" value="GH"/>
</dbReference>
<evidence type="ECO:0000259" key="11">
    <source>
        <dbReference type="Pfam" id="PF24517"/>
    </source>
</evidence>
<dbReference type="AlphaFoldDB" id="A0A6J4JQV8"/>
<reference evidence="12" key="1">
    <citation type="submission" date="2020-02" db="EMBL/GenBank/DDBJ databases">
        <authorList>
            <person name="Meier V. D."/>
        </authorList>
    </citation>
    <scope>NUCLEOTIDE SEQUENCE</scope>
    <source>
        <strain evidence="12">AVDCRST_MAG93</strain>
    </source>
</reference>
<evidence type="ECO:0000256" key="9">
    <source>
        <dbReference type="SAM" id="Phobius"/>
    </source>
</evidence>
<evidence type="ECO:0000256" key="5">
    <source>
        <dbReference type="ARBA" id="ARBA00022729"/>
    </source>
</evidence>
<evidence type="ECO:0000256" key="2">
    <source>
        <dbReference type="ARBA" id="ARBA00004613"/>
    </source>
</evidence>
<evidence type="ECO:0000256" key="1">
    <source>
        <dbReference type="ARBA" id="ARBA00000966"/>
    </source>
</evidence>
<evidence type="ECO:0000313" key="12">
    <source>
        <dbReference type="EMBL" id="CAA9285205.1"/>
    </source>
</evidence>
<evidence type="ECO:0000256" key="3">
    <source>
        <dbReference type="ARBA" id="ARBA00012601"/>
    </source>
</evidence>
<name>A0A6J4JQV8_9CHLR</name>
<comment type="subcellular location">
    <subcellularLocation>
        <location evidence="2">Secreted</location>
    </subcellularLocation>
</comment>
<dbReference type="NCBIfam" id="NF033679">
    <property type="entry name" value="DNRLRE_dom"/>
    <property type="match status" value="2"/>
</dbReference>
<dbReference type="PANTHER" id="PTHR34142:SF1">
    <property type="entry name" value="GLYCOSIDE HYDROLASE FAMILY 5 DOMAIN-CONTAINING PROTEIN"/>
    <property type="match status" value="1"/>
</dbReference>
<dbReference type="PANTHER" id="PTHR34142">
    <property type="entry name" value="ENDO-BETA-1,4-GLUCANASE A"/>
    <property type="match status" value="1"/>
</dbReference>
<keyword evidence="9" id="KW-0472">Membrane</keyword>
<proteinExistence type="predicted"/>
<protein>
    <recommendedName>
        <fullName evidence="3">cellulase</fullName>
        <ecNumber evidence="3">3.2.1.4</ecNumber>
    </recommendedName>
</protein>
<keyword evidence="7 12" id="KW-0326">Glycosidase</keyword>
<keyword evidence="5" id="KW-0732">Signal</keyword>